<protein>
    <submittedName>
        <fullName evidence="1">Uncharacterized protein</fullName>
    </submittedName>
</protein>
<dbReference type="Proteomes" id="UP001148838">
    <property type="component" value="Unassembled WGS sequence"/>
</dbReference>
<sequence>MVVLKMLEVTHRLSTPRPIIVVRFAKRSSRDLWLNRFREEAKNNKEGFGLPTQKKKLSIIAAWFDHSFDHLTPFMKNLFNKTKLTARENVTNSLGLKTAKFVL</sequence>
<proteinExistence type="predicted"/>
<reference evidence="1 2" key="1">
    <citation type="journal article" date="2022" name="Allergy">
        <title>Genome assembly and annotation of Periplaneta americana reveal a comprehensive cockroach allergen profile.</title>
        <authorList>
            <person name="Wang L."/>
            <person name="Xiong Q."/>
            <person name="Saelim N."/>
            <person name="Wang L."/>
            <person name="Nong W."/>
            <person name="Wan A.T."/>
            <person name="Shi M."/>
            <person name="Liu X."/>
            <person name="Cao Q."/>
            <person name="Hui J.H.L."/>
            <person name="Sookrung N."/>
            <person name="Leung T.F."/>
            <person name="Tungtrongchitr A."/>
            <person name="Tsui S.K.W."/>
        </authorList>
    </citation>
    <scope>NUCLEOTIDE SEQUENCE [LARGE SCALE GENOMIC DNA]</scope>
    <source>
        <strain evidence="1">PWHHKU_190912</strain>
    </source>
</reference>
<gene>
    <name evidence="1" type="ORF">ANN_04004</name>
</gene>
<organism evidence="1 2">
    <name type="scientific">Periplaneta americana</name>
    <name type="common">American cockroach</name>
    <name type="synonym">Blatta americana</name>
    <dbReference type="NCBI Taxonomy" id="6978"/>
    <lineage>
        <taxon>Eukaryota</taxon>
        <taxon>Metazoa</taxon>
        <taxon>Ecdysozoa</taxon>
        <taxon>Arthropoda</taxon>
        <taxon>Hexapoda</taxon>
        <taxon>Insecta</taxon>
        <taxon>Pterygota</taxon>
        <taxon>Neoptera</taxon>
        <taxon>Polyneoptera</taxon>
        <taxon>Dictyoptera</taxon>
        <taxon>Blattodea</taxon>
        <taxon>Blattoidea</taxon>
        <taxon>Blattidae</taxon>
        <taxon>Blattinae</taxon>
        <taxon>Periplaneta</taxon>
    </lineage>
</organism>
<evidence type="ECO:0000313" key="2">
    <source>
        <dbReference type="Proteomes" id="UP001148838"/>
    </source>
</evidence>
<keyword evidence="2" id="KW-1185">Reference proteome</keyword>
<comment type="caution">
    <text evidence="1">The sequence shown here is derived from an EMBL/GenBank/DDBJ whole genome shotgun (WGS) entry which is preliminary data.</text>
</comment>
<dbReference type="EMBL" id="JAJSOF020000013">
    <property type="protein sequence ID" value="KAJ4442418.1"/>
    <property type="molecule type" value="Genomic_DNA"/>
</dbReference>
<accession>A0ABQ8T840</accession>
<evidence type="ECO:0000313" key="1">
    <source>
        <dbReference type="EMBL" id="KAJ4442418.1"/>
    </source>
</evidence>
<name>A0ABQ8T840_PERAM</name>